<accession>A0AAV2RK77</accession>
<gene>
    <name evidence="2" type="ORF">MNOR_LOCUS24475</name>
</gene>
<feature type="region of interest" description="Disordered" evidence="1">
    <location>
        <begin position="783"/>
        <end position="815"/>
    </location>
</feature>
<feature type="compositionally biased region" description="Basic residues" evidence="1">
    <location>
        <begin position="446"/>
        <end position="456"/>
    </location>
</feature>
<name>A0AAV2RK77_MEGNR</name>
<feature type="region of interest" description="Disordered" evidence="1">
    <location>
        <begin position="1078"/>
        <end position="1115"/>
    </location>
</feature>
<organism evidence="2 3">
    <name type="scientific">Meganyctiphanes norvegica</name>
    <name type="common">Northern krill</name>
    <name type="synonym">Thysanopoda norvegica</name>
    <dbReference type="NCBI Taxonomy" id="48144"/>
    <lineage>
        <taxon>Eukaryota</taxon>
        <taxon>Metazoa</taxon>
        <taxon>Ecdysozoa</taxon>
        <taxon>Arthropoda</taxon>
        <taxon>Crustacea</taxon>
        <taxon>Multicrustacea</taxon>
        <taxon>Malacostraca</taxon>
        <taxon>Eumalacostraca</taxon>
        <taxon>Eucarida</taxon>
        <taxon>Euphausiacea</taxon>
        <taxon>Euphausiidae</taxon>
        <taxon>Meganyctiphanes</taxon>
    </lineage>
</organism>
<evidence type="ECO:0000256" key="1">
    <source>
        <dbReference type="SAM" id="MobiDB-lite"/>
    </source>
</evidence>
<feature type="compositionally biased region" description="Low complexity" evidence="1">
    <location>
        <begin position="83"/>
        <end position="105"/>
    </location>
</feature>
<feature type="region of interest" description="Disordered" evidence="1">
    <location>
        <begin position="419"/>
        <end position="514"/>
    </location>
</feature>
<evidence type="ECO:0000313" key="2">
    <source>
        <dbReference type="EMBL" id="CAL4124399.1"/>
    </source>
</evidence>
<evidence type="ECO:0000313" key="3">
    <source>
        <dbReference type="Proteomes" id="UP001497623"/>
    </source>
</evidence>
<feature type="region of interest" description="Disordered" evidence="1">
    <location>
        <begin position="983"/>
        <end position="1034"/>
    </location>
</feature>
<keyword evidence="3" id="KW-1185">Reference proteome</keyword>
<comment type="caution">
    <text evidence="2">The sequence shown here is derived from an EMBL/GenBank/DDBJ whole genome shotgun (WGS) entry which is preliminary data.</text>
</comment>
<feature type="region of interest" description="Disordered" evidence="1">
    <location>
        <begin position="377"/>
        <end position="401"/>
    </location>
</feature>
<feature type="compositionally biased region" description="Low complexity" evidence="1">
    <location>
        <begin position="983"/>
        <end position="999"/>
    </location>
</feature>
<proteinExistence type="predicted"/>
<dbReference type="Proteomes" id="UP001497623">
    <property type="component" value="Unassembled WGS sequence"/>
</dbReference>
<feature type="compositionally biased region" description="Low complexity" evidence="1">
    <location>
        <begin position="1091"/>
        <end position="1103"/>
    </location>
</feature>
<feature type="region of interest" description="Disordered" evidence="1">
    <location>
        <begin position="76"/>
        <end position="114"/>
    </location>
</feature>
<reference evidence="2 3" key="1">
    <citation type="submission" date="2024-05" db="EMBL/GenBank/DDBJ databases">
        <authorList>
            <person name="Wallberg A."/>
        </authorList>
    </citation>
    <scope>NUCLEOTIDE SEQUENCE [LARGE SCALE GENOMIC DNA]</scope>
</reference>
<sequence>MSVSVPWGGGSGGYLPLNQPMVQTIPLVPHAPQSRAIGKGFFDGSGDSSFTQTQLQSLLRQIPMALLSQGAAMASQASKGSKTTTASPTTTSTTTTTTTPRPRATQRPFRHTTARSNRRVGQFHYGSLESREDFSMAVEDDAIVFLVGLFNLLAVVVYAAQKFVAGDREGLSERVIQWQVQKVLDELVLKVHSSQYVAELLSRSMPNTMGYSETGRSINHPWENVIAQAQSNGKSNATAWLRNLKDKIIAIIGNSPAALKTVRINSNIYLPIENLFDTLTTPDGLVNALDGLLGEEEGEVVGRALVSRLENVPKLIDTASQLTLDQVQSTFRALTLLGRAQNRFNVFPFILRILSLDDTEDPSAKFNRVSRMLGFEDSNSEETTHSRVVREANPSSVVSASDHFSPAMLSYLRRAKQLGASPKHDNQDERTGQDQINRRPIFPNQRRSKYSRHPSRRQQIQGRRPMAYQSGKYRYSRRYGSPRRPLSSASSSSSQSSSSNLPAQSRMGVVENESAAADSGHWTDRWFSLVTQVSPVGLDMSTLYARARARPQCLRALLCRANNAWRKIGPVQAALTPFSSVLVSWVLEDTAPHSLGDSLIAVRAGWMGKDCNMLYPECPLHPDPHPAAKEAITFFSRLQHAATQNSHNIIDNDFSGQRPFRTNINDISGPRPITDDQDMTSNSKPNYHQRPYDDNDYTGSRPYHNEIERDPQGGTDFSDSRPYQNDMEYTGTIQRPIQQKLASNDFLSLKNNINNYGVSNSHGESNSYSNEIIEDIITTHSPLVGTRKPYHRGEPSSSHNKNREPPSNIPENIPPSAALTLYYDRYGGKGPVSVSGQHHDNAQKTGGAQDRVDRVDAAKYTTNKPYNKYESPQSNPDQMGEISGSNSVSGMVLQDRPTAGHNFNWNKQYEAGIFGGNVQHSNQYSKEKAESNSGKQPQKYQYKKTIDPVNKIGAIDEESGENNHYNPPSFLNQPGYTNYLASNNRLNSNINPDINNIPKQKPKRPYFSLPSRVNKNPRPSTPSTSSNEQASPSKKYKYGLRRGLPAGNVNNNYNNGANIYQPAIPWYAYTTGQRQRFYRPTTPSGTPKKVTATTTTTTTTTTTENPLASKDIQPFGPKDAVTDVLRNELLYEYIRDRQGSIPLEERRSRS</sequence>
<dbReference type="EMBL" id="CAXKWB010022514">
    <property type="protein sequence ID" value="CAL4124399.1"/>
    <property type="molecule type" value="Genomic_DNA"/>
</dbReference>
<feature type="region of interest" description="Disordered" evidence="1">
    <location>
        <begin position="662"/>
        <end position="722"/>
    </location>
</feature>
<feature type="compositionally biased region" description="Low complexity" evidence="1">
    <location>
        <begin position="482"/>
        <end position="506"/>
    </location>
</feature>
<feature type="compositionally biased region" description="Low complexity" evidence="1">
    <location>
        <begin position="805"/>
        <end position="815"/>
    </location>
</feature>
<protein>
    <submittedName>
        <fullName evidence="2">Uncharacterized protein</fullName>
    </submittedName>
</protein>
<dbReference type="AlphaFoldDB" id="A0AAV2RK77"/>
<feature type="compositionally biased region" description="Polar residues" evidence="1">
    <location>
        <begin position="860"/>
        <end position="887"/>
    </location>
</feature>
<feature type="compositionally biased region" description="Basic and acidic residues" evidence="1">
    <location>
        <begin position="422"/>
        <end position="432"/>
    </location>
</feature>
<feature type="region of interest" description="Disordered" evidence="1">
    <location>
        <begin position="830"/>
        <end position="887"/>
    </location>
</feature>